<dbReference type="NCBIfam" id="TIGR03960">
    <property type="entry name" value="rSAM_fuse_unch"/>
    <property type="match status" value="1"/>
</dbReference>
<dbReference type="HOGENOM" id="CLU_011543_0_1_3"/>
<dbReference type="InterPro" id="IPR007197">
    <property type="entry name" value="rSAM"/>
</dbReference>
<dbReference type="PROSITE" id="PS51918">
    <property type="entry name" value="RADICAL_SAM"/>
    <property type="match status" value="1"/>
</dbReference>
<dbReference type="eggNOG" id="COG1032">
    <property type="taxonomic scope" value="Bacteria"/>
</dbReference>
<dbReference type="GO" id="GO:0051536">
    <property type="term" value="F:iron-sulfur cluster binding"/>
    <property type="evidence" value="ECO:0007669"/>
    <property type="project" value="InterPro"/>
</dbReference>
<evidence type="ECO:0000313" key="4">
    <source>
        <dbReference type="Proteomes" id="UP000010366"/>
    </source>
</evidence>
<reference evidence="3 4" key="1">
    <citation type="submission" date="2012-05" db="EMBL/GenBank/DDBJ databases">
        <title>Finished chromosome of genome of Chamaesiphon sp. PCC 6605.</title>
        <authorList>
            <consortium name="US DOE Joint Genome Institute"/>
            <person name="Gugger M."/>
            <person name="Coursin T."/>
            <person name="Rippka R."/>
            <person name="Tandeau De Marsac N."/>
            <person name="Huntemann M."/>
            <person name="Wei C.-L."/>
            <person name="Han J."/>
            <person name="Detter J.C."/>
            <person name="Han C."/>
            <person name="Tapia R."/>
            <person name="Chen A."/>
            <person name="Kyrpides N."/>
            <person name="Mavromatis K."/>
            <person name="Markowitz V."/>
            <person name="Szeto E."/>
            <person name="Ivanova N."/>
            <person name="Pagani I."/>
            <person name="Pati A."/>
            <person name="Goodwin L."/>
            <person name="Nordberg H.P."/>
            <person name="Cantor M.N."/>
            <person name="Hua S.X."/>
            <person name="Woyke T."/>
            <person name="Kerfeld C.A."/>
        </authorList>
    </citation>
    <scope>NUCLEOTIDE SEQUENCE [LARGE SCALE GENOMIC DNA]</scope>
    <source>
        <strain evidence="4">ATCC 27169 / PCC 6605</strain>
    </source>
</reference>
<dbReference type="InterPro" id="IPR058240">
    <property type="entry name" value="rSAM_sf"/>
</dbReference>
<dbReference type="InterPro" id="IPR045784">
    <property type="entry name" value="Radical_SAM_N2"/>
</dbReference>
<dbReference type="Pfam" id="PF04055">
    <property type="entry name" value="Radical_SAM"/>
    <property type="match status" value="1"/>
</dbReference>
<sequence>MAVAVDSLITPEILKPARYLGNELGAVHKPWESATVRWALTYPEIYEVGASNLGHIILYSIINAQPRQLCDRAYLPAADLAQKLRDTQTPLFGVESQKSLAEFDILGFSLSYELGATNILEMLSLAGIPLTWREREAGNYPLIFAGGQTATSNPEPYADFFDFIALGDGEELLPEIGLVVEDGKNAGLSRRDLLLDLAQVPGVYVPQFYDSHPDGSVKPNHPDVPERILRRVATPIPAYSIGLVPYVETVHDRLTIEIRRGCTRGCRFCQPGMLTRPARDVEPEAVINAIESGMRSTGYDEFSLLSLSCSDYLALPAVGLEIKNRLKDENISLTLPSQRVDRFDENIANIIGGTRQGGLTFAPEAGTQRLRDIINKGLTNEELLRGVKTGFEQGWDKIKLYFMIGLPGETDVDVIGIAETVRWLKRECWAKGKRYLNFNITISNFTPKPHTPFQWHSVSTTEFARKQRLLKEEFRDLRGVKVNYTDVRISAMEDFVGRGDRSLAPVIRRAWELGAGMDAWWESLDKAYGAWAQAIDEAGLDWKYRRVENGEWNIFENDPALAPSTLQGEGWVGVKISAETLVSKQGFGVGSEDGGVPTRGTPTDPGTEPRSVVNNRAPILKPRIATGEAALTDSSNTPESVGVPLVGTQPTTAPTNNPVPPSPIQLPHNLNAPLPWDHLDTGIDKKWLQDDLERALAAGIVPDCSFDGCSHCGVCGTDFGHNVIVPPLPIPEFTGHFTPNTDKVQRIRVWFGKIGKMSLVGHLDLAKLFDRAIRRASIPVTYSGGFHPAPRIMIANALPLGSTSTGEIADIELTSMMDESEFHTKLAAQLPADIPIYRVESVDLKQPAASALITKAEYLITVSSISEIPPQWETWLAAVLASQEIIQNKKSKSGKNTQINLRDRLYELESEPTPSPSEEGSNIELRYVGSCANDGTLLRPEQMVFMLEQVSGMELQLVSVVRLRLIVGE</sequence>
<evidence type="ECO:0000313" key="3">
    <source>
        <dbReference type="EMBL" id="AFY96154.1"/>
    </source>
</evidence>
<dbReference type="PATRIC" id="fig|1173020.3.peg.6041"/>
<dbReference type="Pfam" id="PF19864">
    <property type="entry name" value="Radical_SAM_N2"/>
    <property type="match status" value="1"/>
</dbReference>
<dbReference type="CDD" id="cd01335">
    <property type="entry name" value="Radical_SAM"/>
    <property type="match status" value="1"/>
</dbReference>
<dbReference type="PANTHER" id="PTHR42731">
    <property type="entry name" value="SLL1084 PROTEIN"/>
    <property type="match status" value="1"/>
</dbReference>
<proteinExistence type="predicted"/>
<dbReference type="SMART" id="SM00729">
    <property type="entry name" value="Elp3"/>
    <property type="match status" value="1"/>
</dbReference>
<keyword evidence="4" id="KW-1185">Reference proteome</keyword>
<feature type="domain" description="Radical SAM core" evidence="2">
    <location>
        <begin position="248"/>
        <end position="481"/>
    </location>
</feature>
<dbReference type="GO" id="GO:0003824">
    <property type="term" value="F:catalytic activity"/>
    <property type="evidence" value="ECO:0007669"/>
    <property type="project" value="InterPro"/>
</dbReference>
<dbReference type="Gene3D" id="3.80.30.20">
    <property type="entry name" value="tm_1862 like domain"/>
    <property type="match status" value="1"/>
</dbReference>
<dbReference type="InterPro" id="IPR006638">
    <property type="entry name" value="Elp3/MiaA/NifB-like_rSAM"/>
</dbReference>
<accession>K9UPM0</accession>
<dbReference type="RefSeq" id="WP_015162238.1">
    <property type="nucleotide sequence ID" value="NC_019697.1"/>
</dbReference>
<dbReference type="OrthoDB" id="9806827at2"/>
<evidence type="ECO:0000259" key="2">
    <source>
        <dbReference type="PROSITE" id="PS51918"/>
    </source>
</evidence>
<dbReference type="eggNOG" id="COG5011">
    <property type="taxonomic scope" value="Bacteria"/>
</dbReference>
<protein>
    <submittedName>
        <fullName evidence="3">Radical SAM-linked protein/radical SAM family uncharacterized protein</fullName>
    </submittedName>
</protein>
<name>K9UPM0_CHAP6</name>
<dbReference type="NCBIfam" id="TIGR03936">
    <property type="entry name" value="sam_1_link_chp"/>
    <property type="match status" value="1"/>
</dbReference>
<gene>
    <name evidence="3" type="ORF">Cha6605_5266</name>
</gene>
<dbReference type="AlphaFoldDB" id="K9UPM0"/>
<dbReference type="PANTHER" id="PTHR42731:SF1">
    <property type="entry name" value="RADICAL SAM DOMAIN PROTEIN"/>
    <property type="match status" value="1"/>
</dbReference>
<dbReference type="KEGG" id="cmp:Cha6605_5266"/>
<evidence type="ECO:0000256" key="1">
    <source>
        <dbReference type="SAM" id="MobiDB-lite"/>
    </source>
</evidence>
<dbReference type="EMBL" id="CP003600">
    <property type="protein sequence ID" value="AFY96154.1"/>
    <property type="molecule type" value="Genomic_DNA"/>
</dbReference>
<dbReference type="InterPro" id="IPR018768">
    <property type="entry name" value="DUF2344"/>
</dbReference>
<dbReference type="InterPro" id="IPR023862">
    <property type="entry name" value="CHP03960_rSAM"/>
</dbReference>
<dbReference type="SFLD" id="SFLDS00029">
    <property type="entry name" value="Radical_SAM"/>
    <property type="match status" value="1"/>
</dbReference>
<dbReference type="Proteomes" id="UP000010366">
    <property type="component" value="Chromosome"/>
</dbReference>
<dbReference type="SFLD" id="SFLDG01082">
    <property type="entry name" value="B12-binding_domain_containing"/>
    <property type="match status" value="1"/>
</dbReference>
<dbReference type="InterPro" id="IPR023404">
    <property type="entry name" value="rSAM_horseshoe"/>
</dbReference>
<feature type="region of interest" description="Disordered" evidence="1">
    <location>
        <begin position="586"/>
        <end position="613"/>
    </location>
</feature>
<dbReference type="SUPFAM" id="SSF102114">
    <property type="entry name" value="Radical SAM enzymes"/>
    <property type="match status" value="1"/>
</dbReference>
<dbReference type="Pfam" id="PF10105">
    <property type="entry name" value="DUF2344"/>
    <property type="match status" value="1"/>
</dbReference>
<organism evidence="3 4">
    <name type="scientific">Chamaesiphon minutus (strain ATCC 27169 / PCC 6605)</name>
    <dbReference type="NCBI Taxonomy" id="1173020"/>
    <lineage>
        <taxon>Bacteria</taxon>
        <taxon>Bacillati</taxon>
        <taxon>Cyanobacteriota</taxon>
        <taxon>Cyanophyceae</taxon>
        <taxon>Gomontiellales</taxon>
        <taxon>Chamaesiphonaceae</taxon>
        <taxon>Chamaesiphon</taxon>
    </lineage>
</organism>
<dbReference type="STRING" id="1173020.Cha6605_5266"/>